<accession>A0A024Q7X9</accession>
<evidence type="ECO:0000313" key="4">
    <source>
        <dbReference type="Proteomes" id="UP000028875"/>
    </source>
</evidence>
<dbReference type="PANTHER" id="PTHR33376:SF15">
    <property type="entry name" value="BLL6794 PROTEIN"/>
    <property type="match status" value="1"/>
</dbReference>
<feature type="chain" id="PRO_5038433133" evidence="2">
    <location>
        <begin position="23"/>
        <end position="347"/>
    </location>
</feature>
<dbReference type="RefSeq" id="WP_038242592.1">
    <property type="nucleotide sequence ID" value="NZ_BNER01000001.1"/>
</dbReference>
<name>A0A024Q7X9_9BACI</name>
<protein>
    <submittedName>
        <fullName evidence="3">Neu5Ac-binding protein</fullName>
    </submittedName>
</protein>
<keyword evidence="4" id="KW-1185">Reference proteome</keyword>
<evidence type="ECO:0000256" key="2">
    <source>
        <dbReference type="SAM" id="SignalP"/>
    </source>
</evidence>
<reference evidence="4" key="2">
    <citation type="submission" date="2014-05" db="EMBL/GenBank/DDBJ databases">
        <title>Draft genome sequence of Virgibacillus massiliensis Vm-5.</title>
        <authorList>
            <person name="Khelaifia S."/>
            <person name="Croce O."/>
            <person name="Lagier J.C."/>
            <person name="Raoult D."/>
        </authorList>
    </citation>
    <scope>NUCLEOTIDE SEQUENCE [LARGE SCALE GENOMIC DNA]</scope>
    <source>
        <strain evidence="4">Vm-5</strain>
    </source>
</reference>
<dbReference type="PROSITE" id="PS51257">
    <property type="entry name" value="PROKAR_LIPOPROTEIN"/>
    <property type="match status" value="1"/>
</dbReference>
<sequence length="347" mass="38853" precursor="true">MQRSWFLFLAICLLLMSSCSNSVTDATGKLPDEKITLKVADSVPSTNFISKEGIVYWMNRVKELTDGKVEFEYFPSEQLGKASSLLELTKSNTVDIAYTSYATEEMPLTEVAALPGAIPSSVKGTKMYWKLVDQYLLEESYLSNGVRPMFAVTLPKYQIITTNKKIKRLADIRGLKLRTSGGPIEVATNEIGASPVAMAAPEIYTAIERGTIDGAMLAVTSYQPYQLQKAAKYSTTNANMGSFIATYSINEVVYQKLPYFVQEAMLQAGEETMQHFSTYLDDHVEELTQTFEQEGMDMYELDGETLGNLNEEIQKTWDDWANALEARGYAGHEVLQRFEEIKQNLGN</sequence>
<evidence type="ECO:0000256" key="1">
    <source>
        <dbReference type="ARBA" id="ARBA00022729"/>
    </source>
</evidence>
<dbReference type="InterPro" id="IPR038404">
    <property type="entry name" value="TRAP_DctP_sf"/>
</dbReference>
<dbReference type="PANTHER" id="PTHR33376">
    <property type="match status" value="1"/>
</dbReference>
<dbReference type="Pfam" id="PF03480">
    <property type="entry name" value="DctP"/>
    <property type="match status" value="1"/>
</dbReference>
<organism evidence="3 4">
    <name type="scientific">Virgibacillus massiliensis</name>
    <dbReference type="NCBI Taxonomy" id="1462526"/>
    <lineage>
        <taxon>Bacteria</taxon>
        <taxon>Bacillati</taxon>
        <taxon>Bacillota</taxon>
        <taxon>Bacilli</taxon>
        <taxon>Bacillales</taxon>
        <taxon>Bacillaceae</taxon>
        <taxon>Virgibacillus</taxon>
    </lineage>
</organism>
<dbReference type="eggNOG" id="COG1638">
    <property type="taxonomic scope" value="Bacteria"/>
</dbReference>
<dbReference type="OrthoDB" id="1646at2"/>
<dbReference type="NCBIfam" id="NF037995">
    <property type="entry name" value="TRAP_S1"/>
    <property type="match status" value="1"/>
</dbReference>
<gene>
    <name evidence="3" type="primary">siaP_3</name>
    <name evidence="3" type="ORF">BN990_00860</name>
</gene>
<dbReference type="AlphaFoldDB" id="A0A024Q7X9"/>
<feature type="signal peptide" evidence="2">
    <location>
        <begin position="1"/>
        <end position="22"/>
    </location>
</feature>
<reference evidence="3 4" key="1">
    <citation type="submission" date="2014-03" db="EMBL/GenBank/DDBJ databases">
        <authorList>
            <person name="Urmite Genomes U."/>
        </authorList>
    </citation>
    <scope>NUCLEOTIDE SEQUENCE [LARGE SCALE GENOMIC DNA]</scope>
    <source>
        <strain evidence="3 4">Vm-5</strain>
    </source>
</reference>
<dbReference type="GO" id="GO:0055085">
    <property type="term" value="P:transmembrane transport"/>
    <property type="evidence" value="ECO:0007669"/>
    <property type="project" value="InterPro"/>
</dbReference>
<proteinExistence type="predicted"/>
<dbReference type="InterPro" id="IPR018389">
    <property type="entry name" value="DctP_fam"/>
</dbReference>
<dbReference type="Gene3D" id="3.40.190.170">
    <property type="entry name" value="Bacterial extracellular solute-binding protein, family 7"/>
    <property type="match status" value="1"/>
</dbReference>
<comment type="caution">
    <text evidence="3">The sequence shown here is derived from an EMBL/GenBank/DDBJ whole genome shotgun (WGS) entry which is preliminary data.</text>
</comment>
<dbReference type="CDD" id="cd13601">
    <property type="entry name" value="PBP2_TRAP_DctP1_3_4_like"/>
    <property type="match status" value="1"/>
</dbReference>
<dbReference type="EMBL" id="CCDP010000001">
    <property type="protein sequence ID" value="CDQ38589.1"/>
    <property type="molecule type" value="Genomic_DNA"/>
</dbReference>
<evidence type="ECO:0000313" key="3">
    <source>
        <dbReference type="EMBL" id="CDQ38589.1"/>
    </source>
</evidence>
<dbReference type="Proteomes" id="UP000028875">
    <property type="component" value="Unassembled WGS sequence"/>
</dbReference>
<dbReference type="STRING" id="1462526.BN990_00860"/>
<keyword evidence="1 2" id="KW-0732">Signal</keyword>